<keyword evidence="14" id="KW-1185">Reference proteome</keyword>
<dbReference type="InterPro" id="IPR003148">
    <property type="entry name" value="RCK_N"/>
</dbReference>
<dbReference type="AlphaFoldDB" id="A0A5A7N5Z0"/>
<keyword evidence="3" id="KW-0813">Transport</keyword>
<dbReference type="InterPro" id="IPR004771">
    <property type="entry name" value="K/H_exchanger"/>
</dbReference>
<dbReference type="PROSITE" id="PS51201">
    <property type="entry name" value="RCK_N"/>
    <property type="match status" value="1"/>
</dbReference>
<keyword evidence="5" id="KW-0633">Potassium transport</keyword>
<dbReference type="PANTHER" id="PTHR46157">
    <property type="entry name" value="K(+) EFFLUX ANTIPORTER 3, CHLOROPLASTIC"/>
    <property type="match status" value="1"/>
</dbReference>
<dbReference type="Pfam" id="PF02254">
    <property type="entry name" value="TrkA_N"/>
    <property type="match status" value="1"/>
</dbReference>
<protein>
    <submittedName>
        <fullName evidence="13">Potassium efflux system protein</fullName>
    </submittedName>
</protein>
<accession>A0A5A7N5Z0</accession>
<dbReference type="Pfam" id="PF00999">
    <property type="entry name" value="Na_H_Exchanger"/>
    <property type="match status" value="1"/>
</dbReference>
<comment type="similarity">
    <text evidence="2">Belongs to the monovalent cation:proton antiporter 2 (CPA2) transporter (TC 2.A.37) family.</text>
</comment>
<keyword evidence="9" id="KW-0406">Ion transport</keyword>
<name>A0A5A7N5Z0_9PROT</name>
<evidence type="ECO:0000313" key="14">
    <source>
        <dbReference type="Proteomes" id="UP000324996"/>
    </source>
</evidence>
<evidence type="ECO:0000256" key="8">
    <source>
        <dbReference type="ARBA" id="ARBA00022989"/>
    </source>
</evidence>
<evidence type="ECO:0000256" key="6">
    <source>
        <dbReference type="ARBA" id="ARBA00022692"/>
    </source>
</evidence>
<feature type="transmembrane region" description="Helical" evidence="11">
    <location>
        <begin position="187"/>
        <end position="213"/>
    </location>
</feature>
<keyword evidence="4" id="KW-0050">Antiport</keyword>
<evidence type="ECO:0000256" key="9">
    <source>
        <dbReference type="ARBA" id="ARBA00023065"/>
    </source>
</evidence>
<dbReference type="PANTHER" id="PTHR46157:SF4">
    <property type="entry name" value="K(+) EFFLUX ANTIPORTER 3, CHLOROPLASTIC"/>
    <property type="match status" value="1"/>
</dbReference>
<feature type="transmembrane region" description="Helical" evidence="11">
    <location>
        <begin position="97"/>
        <end position="119"/>
    </location>
</feature>
<evidence type="ECO:0000256" key="4">
    <source>
        <dbReference type="ARBA" id="ARBA00022449"/>
    </source>
</evidence>
<evidence type="ECO:0000256" key="5">
    <source>
        <dbReference type="ARBA" id="ARBA00022538"/>
    </source>
</evidence>
<feature type="transmembrane region" description="Helical" evidence="11">
    <location>
        <begin position="158"/>
        <end position="181"/>
    </location>
</feature>
<dbReference type="SUPFAM" id="SSF51735">
    <property type="entry name" value="NAD(P)-binding Rossmann-fold domains"/>
    <property type="match status" value="1"/>
</dbReference>
<dbReference type="InterPro" id="IPR006153">
    <property type="entry name" value="Cation/H_exchanger_TM"/>
</dbReference>
<keyword evidence="7" id="KW-0630">Potassium</keyword>
<evidence type="ECO:0000259" key="12">
    <source>
        <dbReference type="PROSITE" id="PS51201"/>
    </source>
</evidence>
<dbReference type="GO" id="GO:0006813">
    <property type="term" value="P:potassium ion transport"/>
    <property type="evidence" value="ECO:0007669"/>
    <property type="project" value="UniProtKB-KW"/>
</dbReference>
<organism evidence="13 14">
    <name type="scientific">Iodidimonas nitroreducens</name>
    <dbReference type="NCBI Taxonomy" id="1236968"/>
    <lineage>
        <taxon>Bacteria</taxon>
        <taxon>Pseudomonadati</taxon>
        <taxon>Pseudomonadota</taxon>
        <taxon>Alphaproteobacteria</taxon>
        <taxon>Iodidimonadales</taxon>
        <taxon>Iodidimonadaceae</taxon>
        <taxon>Iodidimonas</taxon>
    </lineage>
</organism>
<dbReference type="InterPro" id="IPR036291">
    <property type="entry name" value="NAD(P)-bd_dom_sf"/>
</dbReference>
<evidence type="ECO:0000256" key="11">
    <source>
        <dbReference type="SAM" id="Phobius"/>
    </source>
</evidence>
<evidence type="ECO:0000313" key="13">
    <source>
        <dbReference type="EMBL" id="GER03733.1"/>
    </source>
</evidence>
<dbReference type="GO" id="GO:0005886">
    <property type="term" value="C:plasma membrane"/>
    <property type="evidence" value="ECO:0007669"/>
    <property type="project" value="TreeGrafter"/>
</dbReference>
<feature type="transmembrane region" description="Helical" evidence="11">
    <location>
        <begin position="368"/>
        <end position="387"/>
    </location>
</feature>
<keyword evidence="10 11" id="KW-0472">Membrane</keyword>
<dbReference type="NCBIfam" id="TIGR00932">
    <property type="entry name" value="2a37"/>
    <property type="match status" value="1"/>
</dbReference>
<dbReference type="GO" id="GO:0015297">
    <property type="term" value="F:antiporter activity"/>
    <property type="evidence" value="ECO:0007669"/>
    <property type="project" value="UniProtKB-KW"/>
</dbReference>
<comment type="subcellular location">
    <subcellularLocation>
        <location evidence="1">Endomembrane system</location>
        <topology evidence="1">Multi-pass membrane protein</topology>
    </subcellularLocation>
</comment>
<dbReference type="InterPro" id="IPR038770">
    <property type="entry name" value="Na+/solute_symporter_sf"/>
</dbReference>
<evidence type="ECO:0000256" key="3">
    <source>
        <dbReference type="ARBA" id="ARBA00022448"/>
    </source>
</evidence>
<comment type="caution">
    <text evidence="13">The sequence shown here is derived from an EMBL/GenBank/DDBJ whole genome shotgun (WGS) entry which is preliminary data.</text>
</comment>
<dbReference type="EMBL" id="BKCN01000005">
    <property type="protein sequence ID" value="GER03733.1"/>
    <property type="molecule type" value="Genomic_DNA"/>
</dbReference>
<evidence type="ECO:0000256" key="7">
    <source>
        <dbReference type="ARBA" id="ARBA00022958"/>
    </source>
</evidence>
<evidence type="ECO:0000256" key="2">
    <source>
        <dbReference type="ARBA" id="ARBA00005551"/>
    </source>
</evidence>
<feature type="domain" description="RCK N-terminal" evidence="12">
    <location>
        <begin position="420"/>
        <end position="537"/>
    </location>
</feature>
<evidence type="ECO:0000256" key="1">
    <source>
        <dbReference type="ARBA" id="ARBA00004127"/>
    </source>
</evidence>
<dbReference type="FunFam" id="3.40.50.720:FF:000036">
    <property type="entry name" value="Glutathione-regulated potassium-efflux system protein KefB"/>
    <property type="match status" value="1"/>
</dbReference>
<feature type="transmembrane region" description="Helical" evidence="11">
    <location>
        <begin position="125"/>
        <end position="146"/>
    </location>
</feature>
<feature type="transmembrane region" description="Helical" evidence="11">
    <location>
        <begin position="66"/>
        <end position="85"/>
    </location>
</feature>
<dbReference type="Gene3D" id="1.20.1530.20">
    <property type="match status" value="1"/>
</dbReference>
<dbReference type="RefSeq" id="WP_042085878.1">
    <property type="nucleotide sequence ID" value="NZ_BKCN01000005.1"/>
</dbReference>
<feature type="transmembrane region" description="Helical" evidence="11">
    <location>
        <begin position="279"/>
        <end position="299"/>
    </location>
</feature>
<dbReference type="Proteomes" id="UP000324996">
    <property type="component" value="Unassembled WGS sequence"/>
</dbReference>
<feature type="transmembrane region" description="Helical" evidence="11">
    <location>
        <begin position="340"/>
        <end position="362"/>
    </location>
</feature>
<dbReference type="GO" id="GO:0008324">
    <property type="term" value="F:monoatomic cation transmembrane transporter activity"/>
    <property type="evidence" value="ECO:0007669"/>
    <property type="project" value="InterPro"/>
</dbReference>
<dbReference type="Gene3D" id="3.40.50.720">
    <property type="entry name" value="NAD(P)-binding Rossmann-like Domain"/>
    <property type="match status" value="1"/>
</dbReference>
<keyword evidence="6 11" id="KW-0812">Transmembrane</keyword>
<gene>
    <name evidence="13" type="ORF">JCM17846_14150</name>
</gene>
<proteinExistence type="inferred from homology"/>
<dbReference type="GO" id="GO:0012505">
    <property type="term" value="C:endomembrane system"/>
    <property type="evidence" value="ECO:0007669"/>
    <property type="project" value="UniProtKB-SubCell"/>
</dbReference>
<feature type="transmembrane region" description="Helical" evidence="11">
    <location>
        <begin position="305"/>
        <end position="328"/>
    </location>
</feature>
<sequence>MEAELSQIATIGSESALLDALVFLLAAILAALGVQRLSWSPVVGYMIAGMLIGPGVLGLVEETDQIHSLAEFGIVFLMFTIGLELSLQRLRAMRGYIFGLGGLQVSLSALLIALVLMAFGVSSESATVVGLALGLSSTAVVMRLMIDQDALASKVGRRTFSVLLFQDIAVVPILLLVSAMANGTPRISMAALSAVGETILAIGAVILLGRYAAQPFFRLVARSRSAELFTATTLLIVLGSAFLMEQVGLSMELGAFLAGMLLAETAYRSQVELDISPYRSLLLGLFFLTVGMAIDPILVLENLGWIAVLLFGMLILKAVVAALLGRLFKLPTGSSLRFGLLLSQAGEFAFIVFAAALALGLLDDRAVQILSVMVVLSIALTPALDWLGRLIEGRMRTHALIHDAQSANPENLEDTGHELEGHVVIAGFGRVGQMLARVLASQRIAYVALDLNADTIENANRAGLPVFYGNAASPETLKAAGLHKASSLIITLDSAASAARTVRTARRMNSDIPIIARSRDHRHGQELEKLGATACVPETLEASLQLGAQVLRSLGLPHGTADDIIDSLRSEDYANIRDLEGRG</sequence>
<feature type="transmembrane region" description="Helical" evidence="11">
    <location>
        <begin position="16"/>
        <end position="35"/>
    </location>
</feature>
<dbReference type="GO" id="GO:1902600">
    <property type="term" value="P:proton transmembrane transport"/>
    <property type="evidence" value="ECO:0007669"/>
    <property type="project" value="InterPro"/>
</dbReference>
<evidence type="ECO:0000256" key="10">
    <source>
        <dbReference type="ARBA" id="ARBA00023136"/>
    </source>
</evidence>
<keyword evidence="8 11" id="KW-1133">Transmembrane helix</keyword>
<feature type="transmembrane region" description="Helical" evidence="11">
    <location>
        <begin position="42"/>
        <end position="60"/>
    </location>
</feature>
<reference evidence="13 14" key="1">
    <citation type="submission" date="2019-09" db="EMBL/GenBank/DDBJ databases">
        <title>NBRP : Genome information of microbial organism related human and environment.</title>
        <authorList>
            <person name="Hattori M."/>
            <person name="Oshima K."/>
            <person name="Inaba H."/>
            <person name="Suda W."/>
            <person name="Sakamoto M."/>
            <person name="Iino T."/>
            <person name="Kitahara M."/>
            <person name="Oshida Y."/>
            <person name="Iida T."/>
            <person name="Kudo T."/>
            <person name="Itoh T."/>
            <person name="Ohkuma M."/>
        </authorList>
    </citation>
    <scope>NUCLEOTIDE SEQUENCE [LARGE SCALE GENOMIC DNA]</scope>
    <source>
        <strain evidence="13 14">Q-1</strain>
    </source>
</reference>